<organism evidence="4 5">
    <name type="scientific">Acidipropionibacterium acidipropionici</name>
    <dbReference type="NCBI Taxonomy" id="1748"/>
    <lineage>
        <taxon>Bacteria</taxon>
        <taxon>Bacillati</taxon>
        <taxon>Actinomycetota</taxon>
        <taxon>Actinomycetes</taxon>
        <taxon>Propionibacteriales</taxon>
        <taxon>Propionibacteriaceae</taxon>
        <taxon>Acidipropionibacterium</taxon>
    </lineage>
</organism>
<dbReference type="Pfam" id="PF04205">
    <property type="entry name" value="FMN_bind"/>
    <property type="match status" value="1"/>
</dbReference>
<name>A0AAC8YGH0_9ACTN</name>
<evidence type="ECO:0000313" key="5">
    <source>
        <dbReference type="Proteomes" id="UP000075221"/>
    </source>
</evidence>
<feature type="domain" description="FMN-binding" evidence="3">
    <location>
        <begin position="87"/>
        <end position="172"/>
    </location>
</feature>
<protein>
    <recommendedName>
        <fullName evidence="3">FMN-binding domain-containing protein</fullName>
    </recommendedName>
</protein>
<dbReference type="Gene3D" id="3.90.1010.20">
    <property type="match status" value="1"/>
</dbReference>
<accession>A0AAC8YGH0</accession>
<reference evidence="4 5" key="1">
    <citation type="submission" date="2016-02" db="EMBL/GenBank/DDBJ databases">
        <title>Complete Genome Sequence of Propionibacterium acidipropionici ATCC 55737.</title>
        <authorList>
            <person name="Luna Flores C.H."/>
            <person name="Nielsen L.K."/>
            <person name="Marcellin E."/>
        </authorList>
    </citation>
    <scope>NUCLEOTIDE SEQUENCE [LARGE SCALE GENOMIC DNA]</scope>
    <source>
        <strain evidence="4 5">ATCC 55737</strain>
    </source>
</reference>
<dbReference type="GO" id="GO:0016020">
    <property type="term" value="C:membrane"/>
    <property type="evidence" value="ECO:0007669"/>
    <property type="project" value="InterPro"/>
</dbReference>
<evidence type="ECO:0000259" key="3">
    <source>
        <dbReference type="SMART" id="SM00900"/>
    </source>
</evidence>
<evidence type="ECO:0000256" key="2">
    <source>
        <dbReference type="SAM" id="SignalP"/>
    </source>
</evidence>
<dbReference type="GO" id="GO:0010181">
    <property type="term" value="F:FMN binding"/>
    <property type="evidence" value="ECO:0007669"/>
    <property type="project" value="InterPro"/>
</dbReference>
<keyword evidence="2" id="KW-0732">Signal</keyword>
<evidence type="ECO:0000313" key="4">
    <source>
        <dbReference type="EMBL" id="AMS05522.1"/>
    </source>
</evidence>
<feature type="region of interest" description="Disordered" evidence="1">
    <location>
        <begin position="30"/>
        <end position="94"/>
    </location>
</feature>
<evidence type="ECO:0000256" key="1">
    <source>
        <dbReference type="SAM" id="MobiDB-lite"/>
    </source>
</evidence>
<sequence length="174" mass="17428">MMKKAFTATMGAISAIVLAGSYYASLRGAEPSATSVPQTTTGSATSGSTSTSSPTSGTSSSSSGSTSTSSNSTSSKSTAASSLKDGTYTGSSVQNPFGTVQVQVTISGGKITSVKVPQYPTGHHSDEINQQAVPTLVNETISAQSTQVDMVSGATFTSQGYTTSLQNALDQAKA</sequence>
<feature type="signal peptide" evidence="2">
    <location>
        <begin position="1"/>
        <end position="19"/>
    </location>
</feature>
<proteinExistence type="predicted"/>
<dbReference type="InterPro" id="IPR007329">
    <property type="entry name" value="FMN-bd"/>
</dbReference>
<feature type="chain" id="PRO_5041973348" description="FMN-binding domain-containing protein" evidence="2">
    <location>
        <begin position="20"/>
        <end position="174"/>
    </location>
</feature>
<dbReference type="RefSeq" id="WP_062819605.1">
    <property type="nucleotide sequence ID" value="NZ_CP014352.1"/>
</dbReference>
<dbReference type="EMBL" id="CP014352">
    <property type="protein sequence ID" value="AMS05522.1"/>
    <property type="molecule type" value="Genomic_DNA"/>
</dbReference>
<dbReference type="SMART" id="SM00900">
    <property type="entry name" value="FMN_bind"/>
    <property type="match status" value="1"/>
</dbReference>
<feature type="compositionally biased region" description="Low complexity" evidence="1">
    <location>
        <begin position="39"/>
        <end position="82"/>
    </location>
</feature>
<dbReference type="Proteomes" id="UP000075221">
    <property type="component" value="Chromosome"/>
</dbReference>
<dbReference type="AlphaFoldDB" id="A0AAC8YGH0"/>
<gene>
    <name evidence="4" type="ORF">AXH35_08765</name>
</gene>